<evidence type="ECO:0000313" key="7">
    <source>
        <dbReference type="Proteomes" id="UP000177328"/>
    </source>
</evidence>
<comment type="subunit">
    <text evidence="4">Part of the 30S ribosomal subunit. Forms a tight heterodimer with protein bS6.</text>
</comment>
<evidence type="ECO:0000256" key="3">
    <source>
        <dbReference type="ARBA" id="ARBA00023274"/>
    </source>
</evidence>
<comment type="function">
    <text evidence="4">Binds as a heterodimer with protein bS6 to the central domain of the 16S rRNA, where it helps stabilize the platform of the 30S subunit.</text>
</comment>
<gene>
    <name evidence="4" type="primary">rpsR</name>
    <name evidence="6" type="ORF">A3D25_05275</name>
</gene>
<dbReference type="InterPro" id="IPR001648">
    <property type="entry name" value="Ribosomal_bS18"/>
</dbReference>
<evidence type="ECO:0000313" key="6">
    <source>
        <dbReference type="EMBL" id="OGE40283.1"/>
    </source>
</evidence>
<reference evidence="6 7" key="1">
    <citation type="journal article" date="2016" name="Nat. Commun.">
        <title>Thousands of microbial genomes shed light on interconnected biogeochemical processes in an aquifer system.</title>
        <authorList>
            <person name="Anantharaman K."/>
            <person name="Brown C.T."/>
            <person name="Hug L.A."/>
            <person name="Sharon I."/>
            <person name="Castelle C.J."/>
            <person name="Probst A.J."/>
            <person name="Thomas B.C."/>
            <person name="Singh A."/>
            <person name="Wilkins M.J."/>
            <person name="Karaoz U."/>
            <person name="Brodie E.L."/>
            <person name="Williams K.H."/>
            <person name="Hubbard S.S."/>
            <person name="Banfield J.F."/>
        </authorList>
    </citation>
    <scope>NUCLEOTIDE SEQUENCE [LARGE SCALE GENOMIC DNA]</scope>
</reference>
<dbReference type="GO" id="GO:0070181">
    <property type="term" value="F:small ribosomal subunit rRNA binding"/>
    <property type="evidence" value="ECO:0007669"/>
    <property type="project" value="TreeGrafter"/>
</dbReference>
<organism evidence="6 7">
    <name type="scientific">Candidatus Daviesbacteria bacterium RIFCSPHIGHO2_02_FULL_43_12</name>
    <dbReference type="NCBI Taxonomy" id="1797776"/>
    <lineage>
        <taxon>Bacteria</taxon>
        <taxon>Candidatus Daviesiibacteriota</taxon>
    </lineage>
</organism>
<dbReference type="GO" id="GO:0006412">
    <property type="term" value="P:translation"/>
    <property type="evidence" value="ECO:0007669"/>
    <property type="project" value="UniProtKB-UniRule"/>
</dbReference>
<keyword evidence="3 4" id="KW-0687">Ribonucleoprotein</keyword>
<accession>A0A1F5KH67</accession>
<dbReference type="PANTHER" id="PTHR13479">
    <property type="entry name" value="30S RIBOSOMAL PROTEIN S18"/>
    <property type="match status" value="1"/>
</dbReference>
<dbReference type="NCBIfam" id="TIGR00165">
    <property type="entry name" value="S18"/>
    <property type="match status" value="1"/>
</dbReference>
<dbReference type="PRINTS" id="PR00974">
    <property type="entry name" value="RIBOSOMALS18"/>
</dbReference>
<dbReference type="EMBL" id="MFDD01000013">
    <property type="protein sequence ID" value="OGE40283.1"/>
    <property type="molecule type" value="Genomic_DNA"/>
</dbReference>
<dbReference type="GO" id="GO:0003735">
    <property type="term" value="F:structural constituent of ribosome"/>
    <property type="evidence" value="ECO:0007669"/>
    <property type="project" value="InterPro"/>
</dbReference>
<evidence type="ECO:0000256" key="1">
    <source>
        <dbReference type="ARBA" id="ARBA00005589"/>
    </source>
</evidence>
<dbReference type="SUPFAM" id="SSF46911">
    <property type="entry name" value="Ribosomal protein S18"/>
    <property type="match status" value="1"/>
</dbReference>
<dbReference type="Proteomes" id="UP000177328">
    <property type="component" value="Unassembled WGS sequence"/>
</dbReference>
<dbReference type="Gene3D" id="4.10.640.10">
    <property type="entry name" value="Ribosomal protein S18"/>
    <property type="match status" value="1"/>
</dbReference>
<dbReference type="GO" id="GO:0022627">
    <property type="term" value="C:cytosolic small ribosomal subunit"/>
    <property type="evidence" value="ECO:0007669"/>
    <property type="project" value="TreeGrafter"/>
</dbReference>
<dbReference type="AlphaFoldDB" id="A0A1F5KH67"/>
<sequence>MRSEKSENRRRPVDENGLPIKKNCLYCELKKEPTYTDVITLRKCLSERALIMPKQRTGACSKHQRRITRQLKYARHLSLLPFVNKI</sequence>
<evidence type="ECO:0000256" key="2">
    <source>
        <dbReference type="ARBA" id="ARBA00022980"/>
    </source>
</evidence>
<evidence type="ECO:0000256" key="4">
    <source>
        <dbReference type="HAMAP-Rule" id="MF_00270"/>
    </source>
</evidence>
<dbReference type="PANTHER" id="PTHR13479:SF40">
    <property type="entry name" value="SMALL RIBOSOMAL SUBUNIT PROTEIN BS18M"/>
    <property type="match status" value="1"/>
</dbReference>
<dbReference type="HAMAP" id="MF_00270">
    <property type="entry name" value="Ribosomal_bS18"/>
    <property type="match status" value="1"/>
</dbReference>
<comment type="caution">
    <text evidence="6">The sequence shown here is derived from an EMBL/GenBank/DDBJ whole genome shotgun (WGS) entry which is preliminary data.</text>
</comment>
<dbReference type="Pfam" id="PF01084">
    <property type="entry name" value="Ribosomal_S18"/>
    <property type="match status" value="1"/>
</dbReference>
<evidence type="ECO:0000256" key="5">
    <source>
        <dbReference type="RuleBase" id="RU003910"/>
    </source>
</evidence>
<comment type="similarity">
    <text evidence="1 4 5">Belongs to the bacterial ribosomal protein bS18 family.</text>
</comment>
<dbReference type="InterPro" id="IPR036870">
    <property type="entry name" value="Ribosomal_bS18_sf"/>
</dbReference>
<proteinExistence type="inferred from homology"/>
<keyword evidence="4" id="KW-0699">rRNA-binding</keyword>
<protein>
    <recommendedName>
        <fullName evidence="4">Small ribosomal subunit protein bS18</fullName>
    </recommendedName>
</protein>
<keyword evidence="4" id="KW-0694">RNA-binding</keyword>
<name>A0A1F5KH67_9BACT</name>
<keyword evidence="2 4" id="KW-0689">Ribosomal protein</keyword>